<dbReference type="EMBL" id="CAJVPJ010000995">
    <property type="protein sequence ID" value="CAG8569840.1"/>
    <property type="molecule type" value="Genomic_DNA"/>
</dbReference>
<sequence>MPSLLELLALENLWFLLCLLAFDPTDIPGFPVDACSVILSSTPQNDFISAFSKLVPAPPVFYMPLWTREELEVVVPLHPDAADIWMEHFELLACKQCDLEDCIKLVSVHSEITPKTKIIQTLIHLKSNPPHEEASVVYASETAMKIIACTKWTDEHLKMQNLLGSCSGNPLAAALCGYIFEPYAIDLLKQGGTFQCQELVSGNKRLKQDSFDLNVSKSVHPRQVVDCVEEGPNG</sequence>
<evidence type="ECO:0000256" key="1">
    <source>
        <dbReference type="SAM" id="SignalP"/>
    </source>
</evidence>
<keyword evidence="3" id="KW-1185">Reference proteome</keyword>
<feature type="signal peptide" evidence="1">
    <location>
        <begin position="1"/>
        <end position="29"/>
    </location>
</feature>
<keyword evidence="1" id="KW-0732">Signal</keyword>
<dbReference type="Proteomes" id="UP000789572">
    <property type="component" value="Unassembled WGS sequence"/>
</dbReference>
<gene>
    <name evidence="2" type="ORF">POCULU_LOCUS5937</name>
</gene>
<dbReference type="AlphaFoldDB" id="A0A9N9G127"/>
<reference evidence="2" key="1">
    <citation type="submission" date="2021-06" db="EMBL/GenBank/DDBJ databases">
        <authorList>
            <person name="Kallberg Y."/>
            <person name="Tangrot J."/>
            <person name="Rosling A."/>
        </authorList>
    </citation>
    <scope>NUCLEOTIDE SEQUENCE</scope>
    <source>
        <strain evidence="2">IA702</strain>
    </source>
</reference>
<protein>
    <submittedName>
        <fullName evidence="2">7093_t:CDS:1</fullName>
    </submittedName>
</protein>
<comment type="caution">
    <text evidence="2">The sequence shown here is derived from an EMBL/GenBank/DDBJ whole genome shotgun (WGS) entry which is preliminary data.</text>
</comment>
<dbReference type="OrthoDB" id="434211at2759"/>
<feature type="chain" id="PRO_5040448974" evidence="1">
    <location>
        <begin position="30"/>
        <end position="234"/>
    </location>
</feature>
<name>A0A9N9G127_9GLOM</name>
<dbReference type="PANTHER" id="PTHR33129:SF3">
    <property type="entry name" value="HOT SPOT (RHS) PROTEIN, PUTATIVE-RELATED"/>
    <property type="match status" value="1"/>
</dbReference>
<dbReference type="InterPro" id="IPR052980">
    <property type="entry name" value="Crinkler_effector"/>
</dbReference>
<dbReference type="PANTHER" id="PTHR33129">
    <property type="entry name" value="PROTEIN KINASE DOMAIN-CONTAINING PROTEIN-RELATED"/>
    <property type="match status" value="1"/>
</dbReference>
<organism evidence="2 3">
    <name type="scientific">Paraglomus occultum</name>
    <dbReference type="NCBI Taxonomy" id="144539"/>
    <lineage>
        <taxon>Eukaryota</taxon>
        <taxon>Fungi</taxon>
        <taxon>Fungi incertae sedis</taxon>
        <taxon>Mucoromycota</taxon>
        <taxon>Glomeromycotina</taxon>
        <taxon>Glomeromycetes</taxon>
        <taxon>Paraglomerales</taxon>
        <taxon>Paraglomeraceae</taxon>
        <taxon>Paraglomus</taxon>
    </lineage>
</organism>
<evidence type="ECO:0000313" key="2">
    <source>
        <dbReference type="EMBL" id="CAG8569840.1"/>
    </source>
</evidence>
<evidence type="ECO:0000313" key="3">
    <source>
        <dbReference type="Proteomes" id="UP000789572"/>
    </source>
</evidence>
<proteinExistence type="predicted"/>
<accession>A0A9N9G127</accession>